<keyword evidence="1" id="KW-1133">Transmembrane helix</keyword>
<feature type="transmembrane region" description="Helical" evidence="1">
    <location>
        <begin position="34"/>
        <end position="55"/>
    </location>
</feature>
<evidence type="ECO:0000313" key="3">
    <source>
        <dbReference type="Proteomes" id="UP000184245"/>
    </source>
</evidence>
<protein>
    <submittedName>
        <fullName evidence="2">Uncharacterized protein</fullName>
    </submittedName>
</protein>
<proteinExistence type="predicted"/>
<evidence type="ECO:0000256" key="1">
    <source>
        <dbReference type="SAM" id="Phobius"/>
    </source>
</evidence>
<keyword evidence="1" id="KW-0812">Transmembrane</keyword>
<dbReference type="AlphaFoldDB" id="A0A1M4Z6W6"/>
<name>A0A1M4Z6W6_9CLOT</name>
<feature type="transmembrane region" description="Helical" evidence="1">
    <location>
        <begin position="93"/>
        <end position="114"/>
    </location>
</feature>
<dbReference type="EMBL" id="FQVI01000014">
    <property type="protein sequence ID" value="SHF13799.1"/>
    <property type="molecule type" value="Genomic_DNA"/>
</dbReference>
<accession>A0A1M4Z6W6</accession>
<feature type="transmembrane region" description="Helical" evidence="1">
    <location>
        <begin position="61"/>
        <end position="81"/>
    </location>
</feature>
<sequence>MGEWMIPVFAKSLLLTLLLEEIFAGVWHVSRKDLCLVFLVNVLTNPPVVFVYYMAVWKAWHPLWLIILLLEGLAVMAEALYYKKYAERIKYPLLFSFAANLFSYSAGKLAVFLLR</sequence>
<keyword evidence="1" id="KW-0472">Membrane</keyword>
<dbReference type="RefSeq" id="WP_072852500.1">
    <property type="nucleotide sequence ID" value="NZ_FQVI01000014.1"/>
</dbReference>
<gene>
    <name evidence="2" type="ORF">SAMN02745158_02635</name>
</gene>
<feature type="transmembrane region" description="Helical" evidence="1">
    <location>
        <begin position="6"/>
        <end position="27"/>
    </location>
</feature>
<dbReference type="Proteomes" id="UP000184245">
    <property type="component" value="Unassembled WGS sequence"/>
</dbReference>
<dbReference type="OrthoDB" id="1974880at2"/>
<keyword evidence="3" id="KW-1185">Reference proteome</keyword>
<dbReference type="STRING" id="1122155.SAMN02745158_02635"/>
<organism evidence="2 3">
    <name type="scientific">Lactonifactor longoviformis DSM 17459</name>
    <dbReference type="NCBI Taxonomy" id="1122155"/>
    <lineage>
        <taxon>Bacteria</taxon>
        <taxon>Bacillati</taxon>
        <taxon>Bacillota</taxon>
        <taxon>Clostridia</taxon>
        <taxon>Eubacteriales</taxon>
        <taxon>Clostridiaceae</taxon>
        <taxon>Lactonifactor</taxon>
    </lineage>
</organism>
<evidence type="ECO:0000313" key="2">
    <source>
        <dbReference type="EMBL" id="SHF13799.1"/>
    </source>
</evidence>
<reference evidence="2 3" key="1">
    <citation type="submission" date="2016-11" db="EMBL/GenBank/DDBJ databases">
        <authorList>
            <person name="Jaros S."/>
            <person name="Januszkiewicz K."/>
            <person name="Wedrychowicz H."/>
        </authorList>
    </citation>
    <scope>NUCLEOTIDE SEQUENCE [LARGE SCALE GENOMIC DNA]</scope>
    <source>
        <strain evidence="2 3">DSM 17459</strain>
    </source>
</reference>